<protein>
    <submittedName>
        <fullName evidence="1">Uncharacterized protein</fullName>
    </submittedName>
</protein>
<gene>
    <name evidence="1" type="ORF">HICCMSTLAB_LOCUS2898</name>
</gene>
<reference evidence="1" key="1">
    <citation type="submission" date="2021-04" db="EMBL/GenBank/DDBJ databases">
        <authorList>
            <person name="Chebbi M.A.C M."/>
        </authorList>
    </citation>
    <scope>NUCLEOTIDE SEQUENCE</scope>
</reference>
<organism evidence="1 2">
    <name type="scientific">Cotesia congregata</name>
    <name type="common">Parasitoid wasp</name>
    <name type="synonym">Apanteles congregatus</name>
    <dbReference type="NCBI Taxonomy" id="51543"/>
    <lineage>
        <taxon>Eukaryota</taxon>
        <taxon>Metazoa</taxon>
        <taxon>Ecdysozoa</taxon>
        <taxon>Arthropoda</taxon>
        <taxon>Hexapoda</taxon>
        <taxon>Insecta</taxon>
        <taxon>Pterygota</taxon>
        <taxon>Neoptera</taxon>
        <taxon>Endopterygota</taxon>
        <taxon>Hymenoptera</taxon>
        <taxon>Apocrita</taxon>
        <taxon>Ichneumonoidea</taxon>
        <taxon>Braconidae</taxon>
        <taxon>Microgastrinae</taxon>
        <taxon>Cotesia</taxon>
    </lineage>
</organism>
<dbReference type="EMBL" id="CAJNRD030001117">
    <property type="protein sequence ID" value="CAG5078994.1"/>
    <property type="molecule type" value="Genomic_DNA"/>
</dbReference>
<dbReference type="AlphaFoldDB" id="A0A8J2H6K6"/>
<sequence length="71" mass="8185">MQINYLEPPVLLVLNEILKLRETKRIEERASFEFIDLNTLMNIELHDRSRAIIMGTGCLRAGATFSQFGFV</sequence>
<feature type="non-terminal residue" evidence="1">
    <location>
        <position position="1"/>
    </location>
</feature>
<name>A0A8J2H6K6_COTCN</name>
<keyword evidence="2" id="KW-1185">Reference proteome</keyword>
<proteinExistence type="predicted"/>
<accession>A0A8J2H6K6</accession>
<dbReference type="Proteomes" id="UP000786811">
    <property type="component" value="Unassembled WGS sequence"/>
</dbReference>
<evidence type="ECO:0000313" key="2">
    <source>
        <dbReference type="Proteomes" id="UP000786811"/>
    </source>
</evidence>
<evidence type="ECO:0000313" key="1">
    <source>
        <dbReference type="EMBL" id="CAG5078994.1"/>
    </source>
</evidence>
<comment type="caution">
    <text evidence="1">The sequence shown here is derived from an EMBL/GenBank/DDBJ whole genome shotgun (WGS) entry which is preliminary data.</text>
</comment>